<evidence type="ECO:0000313" key="2">
    <source>
        <dbReference type="Proteomes" id="UP001273531"/>
    </source>
</evidence>
<dbReference type="Proteomes" id="UP001273531">
    <property type="component" value="Unassembled WGS sequence"/>
</dbReference>
<name>A0ABU3YCF5_9SPHN</name>
<accession>A0ABU3YCF5</accession>
<organism evidence="1 2">
    <name type="scientific">Sphingomonas agrestis</name>
    <dbReference type="NCBI Taxonomy" id="3080540"/>
    <lineage>
        <taxon>Bacteria</taxon>
        <taxon>Pseudomonadati</taxon>
        <taxon>Pseudomonadota</taxon>
        <taxon>Alphaproteobacteria</taxon>
        <taxon>Sphingomonadales</taxon>
        <taxon>Sphingomonadaceae</taxon>
        <taxon>Sphingomonas</taxon>
    </lineage>
</organism>
<dbReference type="RefSeq" id="WP_317227988.1">
    <property type="nucleotide sequence ID" value="NZ_JAWJEJ010000002.1"/>
</dbReference>
<comment type="caution">
    <text evidence="1">The sequence shown here is derived from an EMBL/GenBank/DDBJ whole genome shotgun (WGS) entry which is preliminary data.</text>
</comment>
<proteinExistence type="predicted"/>
<sequence>MSPDARAAGQALDRSELGAVELPRPPLDDLPYRDLVRALVARQGFRLDFNRLEPGEALGLVCDQLLGPGTFVSERALLAQDIAALAALMGELVGARAAVALRTYFAPGDLVWHVDRVHEARAFRLVWPLGRPAGMRVTSRDNIDRTMFRAYMHREHPLLGRLDTRVARTGADVETLWAHRPAQLEAMRSGSFPFLIDPGQVHEITPGAASIHCVETPSQPGTYHRSAWANRHAPGLQIVVTGAAG</sequence>
<dbReference type="EMBL" id="JAWJEJ010000002">
    <property type="protein sequence ID" value="MDV3458817.1"/>
    <property type="molecule type" value="Genomic_DNA"/>
</dbReference>
<evidence type="ECO:0000313" key="1">
    <source>
        <dbReference type="EMBL" id="MDV3458817.1"/>
    </source>
</evidence>
<gene>
    <name evidence="1" type="ORF">RZN05_17605</name>
</gene>
<keyword evidence="2" id="KW-1185">Reference proteome</keyword>
<reference evidence="1 2" key="1">
    <citation type="submission" date="2023-10" db="EMBL/GenBank/DDBJ databases">
        <title>Sphingomonas sp. HF-S4 16S ribosomal RNA gene Genome sequencing and assembly.</title>
        <authorList>
            <person name="Lee H."/>
        </authorList>
    </citation>
    <scope>NUCLEOTIDE SEQUENCE [LARGE SCALE GENOMIC DNA]</scope>
    <source>
        <strain evidence="1 2">HF-S4</strain>
    </source>
</reference>
<protein>
    <recommendedName>
        <fullName evidence="3">Prolyl 4-hydroxylase alpha subunit Fe(2+) 2OG dioxygenase domain-containing protein</fullName>
    </recommendedName>
</protein>
<evidence type="ECO:0008006" key="3">
    <source>
        <dbReference type="Google" id="ProtNLM"/>
    </source>
</evidence>